<feature type="region of interest" description="Disordered" evidence="1">
    <location>
        <begin position="27"/>
        <end position="48"/>
    </location>
</feature>
<evidence type="ECO:0000256" key="1">
    <source>
        <dbReference type="SAM" id="MobiDB-lite"/>
    </source>
</evidence>
<protein>
    <submittedName>
        <fullName evidence="2">Uncharacterized protein</fullName>
    </submittedName>
</protein>
<evidence type="ECO:0000313" key="3">
    <source>
        <dbReference type="Proteomes" id="UP000192578"/>
    </source>
</evidence>
<feature type="region of interest" description="Disordered" evidence="1">
    <location>
        <begin position="65"/>
        <end position="84"/>
    </location>
</feature>
<dbReference type="Proteomes" id="UP000192578">
    <property type="component" value="Unassembled WGS sequence"/>
</dbReference>
<gene>
    <name evidence="2" type="ORF">BV898_18490</name>
</gene>
<feature type="compositionally biased region" description="Polar residues" evidence="1">
    <location>
        <begin position="65"/>
        <end position="83"/>
    </location>
</feature>
<keyword evidence="3" id="KW-1185">Reference proteome</keyword>
<comment type="caution">
    <text evidence="2">The sequence shown here is derived from an EMBL/GenBank/DDBJ whole genome shotgun (WGS) entry which is preliminary data.</text>
</comment>
<sequence>MEDMFITRQPHASGARLADLTLWKRSERKTSNGAERLRERNGNTTADGKRHRLFGVFLSSAASNANDDQLSPMTSAAYTSEESPSCAPISAMEVNMHPVPQTNIL</sequence>
<evidence type="ECO:0000313" key="2">
    <source>
        <dbReference type="EMBL" id="OWA54070.1"/>
    </source>
</evidence>
<organism evidence="2 3">
    <name type="scientific">Hypsibius exemplaris</name>
    <name type="common">Freshwater tardigrade</name>
    <dbReference type="NCBI Taxonomy" id="2072580"/>
    <lineage>
        <taxon>Eukaryota</taxon>
        <taxon>Metazoa</taxon>
        <taxon>Ecdysozoa</taxon>
        <taxon>Tardigrada</taxon>
        <taxon>Eutardigrada</taxon>
        <taxon>Parachela</taxon>
        <taxon>Hypsibioidea</taxon>
        <taxon>Hypsibiidae</taxon>
        <taxon>Hypsibius</taxon>
    </lineage>
</organism>
<accession>A0A9X6NHP4</accession>
<feature type="compositionally biased region" description="Basic and acidic residues" evidence="1">
    <location>
        <begin position="27"/>
        <end position="41"/>
    </location>
</feature>
<proteinExistence type="predicted"/>
<dbReference type="AlphaFoldDB" id="A0A9X6NHP4"/>
<reference evidence="3" key="1">
    <citation type="submission" date="2017-01" db="EMBL/GenBank/DDBJ databases">
        <title>Comparative genomics of anhydrobiosis in the tardigrade Hypsibius dujardini.</title>
        <authorList>
            <person name="Yoshida Y."/>
            <person name="Koutsovoulos G."/>
            <person name="Laetsch D."/>
            <person name="Stevens L."/>
            <person name="Kumar S."/>
            <person name="Horikawa D."/>
            <person name="Ishino K."/>
            <person name="Komine S."/>
            <person name="Tomita M."/>
            <person name="Blaxter M."/>
            <person name="Arakawa K."/>
        </authorList>
    </citation>
    <scope>NUCLEOTIDE SEQUENCE [LARGE SCALE GENOMIC DNA]</scope>
    <source>
        <strain evidence="3">Z151</strain>
    </source>
</reference>
<name>A0A9X6NHP4_HYPEX</name>
<dbReference type="EMBL" id="MTYJ01000368">
    <property type="protein sequence ID" value="OWA54070.1"/>
    <property type="molecule type" value="Genomic_DNA"/>
</dbReference>